<keyword evidence="1" id="KW-0812">Transmembrane</keyword>
<feature type="transmembrane region" description="Helical" evidence="1">
    <location>
        <begin position="300"/>
        <end position="317"/>
    </location>
</feature>
<feature type="transmembrane region" description="Helical" evidence="1">
    <location>
        <begin position="469"/>
        <end position="490"/>
    </location>
</feature>
<proteinExistence type="predicted"/>
<feature type="transmembrane region" description="Helical" evidence="1">
    <location>
        <begin position="157"/>
        <end position="179"/>
    </location>
</feature>
<reference evidence="3" key="1">
    <citation type="submission" date="2018-02" db="EMBL/GenBank/DDBJ databases">
        <title>Firefly genomes illuminate parallel origins of bioluminescence in beetles.</title>
        <authorList>
            <person name="Fallon T.R."/>
            <person name="Lower S.E.S."/>
            <person name="Behringer M."/>
            <person name="Weng J.-K."/>
        </authorList>
    </citation>
    <scope>NUCLEOTIDE SEQUENCE [LARGE SCALE GENOMIC DNA]</scope>
</reference>
<feature type="transmembrane region" description="Helical" evidence="1">
    <location>
        <begin position="329"/>
        <end position="353"/>
    </location>
</feature>
<name>A0A2S0NKN2_9MOLU</name>
<evidence type="ECO:0000313" key="2">
    <source>
        <dbReference type="EMBL" id="AVP49562.1"/>
    </source>
</evidence>
<keyword evidence="1" id="KW-0472">Membrane</keyword>
<dbReference type="EMBL" id="CP027019">
    <property type="protein sequence ID" value="AVP49562.1"/>
    <property type="molecule type" value="Genomic_DNA"/>
</dbReference>
<feature type="transmembrane region" description="Helical" evidence="1">
    <location>
        <begin position="272"/>
        <end position="293"/>
    </location>
</feature>
<sequence length="555" mass="61202">MNNVLEQKKAKEIISNENQFSSAVESFSDNTLSHNELKRIHKVQLKNLNHLKRKQKITEEQFNVGKQELESLFNKYESDIKNNIDVSYSVAIQRFENTNEEKKQLNLNNFQIWKQQLGQIKLIKNDTVLSKEAKKEKIKAIKSDYQKLYRRIMPKKIALMSIIALPIVIVVSLLCSYLVYFPVDNGAGVDFTQTNHLVAFILAMVALILMCGFMWLLLKNTTRRIFLDNDQSLGKMAIVGFIGSFVDTIGVGSFAVTVAALKGTNAVKDSRLLPGTLNMGLAIPNLLAGAIFVSAISVELATLLSLIVAGMVGAFLGSKLVKFVSAKYINLGMSVALLVVAVIMVLVQTKVLAGGNATGLTGWKLALGIVLFVIIGGLQSFGIGFYSPALAVISLLGMDLVTAFPIMTCAAGFGIPMGCWSFNKDNNYLPKVTFGLMIGGIFGSFIAFLLVFIGIKVGLGVSTDDFTYVLKWFAVAILCYGSVMLFLNFWKAHQNDKKHLGGKEPDINYFATLSSVEALKAIEKKFDLVYQTGLKNKDVLEALIVKENIKKQVWK</sequence>
<accession>A0A2S0NKN2</accession>
<dbReference type="RefSeq" id="WP_303662136.1">
    <property type="nucleotide sequence ID" value="NZ_CP027019.1"/>
</dbReference>
<evidence type="ECO:0000313" key="3">
    <source>
        <dbReference type="Proteomes" id="UP000239250"/>
    </source>
</evidence>
<evidence type="ECO:0000256" key="1">
    <source>
        <dbReference type="SAM" id="Phobius"/>
    </source>
</evidence>
<feature type="transmembrane region" description="Helical" evidence="1">
    <location>
        <begin position="434"/>
        <end position="457"/>
    </location>
</feature>
<gene>
    <name evidence="2" type="ORF">C5T88_03225</name>
</gene>
<dbReference type="PANTHER" id="PTHR43483">
    <property type="entry name" value="MEMBRANE TRANSPORTER PROTEIN HI_0806-RELATED"/>
    <property type="match status" value="1"/>
</dbReference>
<feature type="transmembrane region" description="Helical" evidence="1">
    <location>
        <begin position="400"/>
        <end position="422"/>
    </location>
</feature>
<keyword evidence="1" id="KW-1133">Transmembrane helix</keyword>
<dbReference type="PANTHER" id="PTHR43483:SF3">
    <property type="entry name" value="MEMBRANE TRANSPORTER PROTEIN HI_0806-RELATED"/>
    <property type="match status" value="1"/>
</dbReference>
<feature type="transmembrane region" description="Helical" evidence="1">
    <location>
        <begin position="365"/>
        <end position="388"/>
    </location>
</feature>
<feature type="transmembrane region" description="Helical" evidence="1">
    <location>
        <begin position="238"/>
        <end position="260"/>
    </location>
</feature>
<dbReference type="AlphaFoldDB" id="A0A2S0NKN2"/>
<protein>
    <submittedName>
        <fullName evidence="2">Uncharacterized protein</fullName>
    </submittedName>
</protein>
<organism evidence="2 3">
    <name type="scientific">Williamsoniiplasma luminosum</name>
    <dbReference type="NCBI Taxonomy" id="214888"/>
    <lineage>
        <taxon>Bacteria</taxon>
        <taxon>Bacillati</taxon>
        <taxon>Mycoplasmatota</taxon>
        <taxon>Mollicutes</taxon>
        <taxon>Entomoplasmatales</taxon>
        <taxon>Williamsoniiplasma</taxon>
    </lineage>
</organism>
<dbReference type="Proteomes" id="UP000239250">
    <property type="component" value="Chromosome"/>
</dbReference>
<feature type="transmembrane region" description="Helical" evidence="1">
    <location>
        <begin position="199"/>
        <end position="218"/>
    </location>
</feature>